<dbReference type="EMBL" id="JAHMHQ010000004">
    <property type="protein sequence ID" value="KAK1640019.1"/>
    <property type="molecule type" value="Genomic_DNA"/>
</dbReference>
<gene>
    <name evidence="1" type="ORF">BDP81DRAFT_157131</name>
</gene>
<proteinExistence type="predicted"/>
<organism evidence="1 2">
    <name type="scientific">Colletotrichum phormii</name>
    <dbReference type="NCBI Taxonomy" id="359342"/>
    <lineage>
        <taxon>Eukaryota</taxon>
        <taxon>Fungi</taxon>
        <taxon>Dikarya</taxon>
        <taxon>Ascomycota</taxon>
        <taxon>Pezizomycotina</taxon>
        <taxon>Sordariomycetes</taxon>
        <taxon>Hypocreomycetidae</taxon>
        <taxon>Glomerellales</taxon>
        <taxon>Glomerellaceae</taxon>
        <taxon>Colletotrichum</taxon>
        <taxon>Colletotrichum acutatum species complex</taxon>
    </lineage>
</organism>
<dbReference type="RefSeq" id="XP_060448626.1">
    <property type="nucleotide sequence ID" value="XM_060581965.1"/>
</dbReference>
<sequence>MTRGNRPTCIVVNGAREARVWLQNLLVAGEGSNAANQRFALEVMGNCRLRAVGRRGGPGGAPAKDPLMLPRVFRMCSAKYPEPVLLSITKRGSKWKTCIVESGLIPLSGRSVLDVSQGESRIVILPCFGANAATPLIVPLLIESFSATSSRLHPVTFHFLIRSSARYSHIAPKICSSIGPQVS</sequence>
<dbReference type="GeneID" id="85466827"/>
<reference evidence="1" key="1">
    <citation type="submission" date="2021-06" db="EMBL/GenBank/DDBJ databases">
        <title>Comparative genomics, transcriptomics and evolutionary studies reveal genomic signatures of adaptation to plant cell wall in hemibiotrophic fungi.</title>
        <authorList>
            <consortium name="DOE Joint Genome Institute"/>
            <person name="Baroncelli R."/>
            <person name="Diaz J.F."/>
            <person name="Benocci T."/>
            <person name="Peng M."/>
            <person name="Battaglia E."/>
            <person name="Haridas S."/>
            <person name="Andreopoulos W."/>
            <person name="Labutti K."/>
            <person name="Pangilinan J."/>
            <person name="Floch G.L."/>
            <person name="Makela M.R."/>
            <person name="Henrissat B."/>
            <person name="Grigoriev I.V."/>
            <person name="Crouch J.A."/>
            <person name="De Vries R.P."/>
            <person name="Sukno S.A."/>
            <person name="Thon M.R."/>
        </authorList>
    </citation>
    <scope>NUCLEOTIDE SEQUENCE</scope>
    <source>
        <strain evidence="1">CBS 102054</strain>
    </source>
</reference>
<name>A0AAJ0A065_9PEZI</name>
<protein>
    <submittedName>
        <fullName evidence="1">Uncharacterized protein</fullName>
    </submittedName>
</protein>
<comment type="caution">
    <text evidence="1">The sequence shown here is derived from an EMBL/GenBank/DDBJ whole genome shotgun (WGS) entry which is preliminary data.</text>
</comment>
<evidence type="ECO:0000313" key="2">
    <source>
        <dbReference type="Proteomes" id="UP001243989"/>
    </source>
</evidence>
<dbReference type="Proteomes" id="UP001243989">
    <property type="component" value="Unassembled WGS sequence"/>
</dbReference>
<dbReference type="AlphaFoldDB" id="A0AAJ0A065"/>
<keyword evidence="2" id="KW-1185">Reference proteome</keyword>
<accession>A0AAJ0A065</accession>
<evidence type="ECO:0000313" key="1">
    <source>
        <dbReference type="EMBL" id="KAK1640019.1"/>
    </source>
</evidence>